<accession>A0A2X0QZ46</accession>
<dbReference type="InterPro" id="IPR008271">
    <property type="entry name" value="Ser/Thr_kinase_AS"/>
</dbReference>
<dbReference type="SUPFAM" id="SSF56112">
    <property type="entry name" value="Protein kinase-like (PK-like)"/>
    <property type="match status" value="1"/>
</dbReference>
<dbReference type="InterPro" id="IPR011009">
    <property type="entry name" value="Kinase-like_dom_sf"/>
</dbReference>
<organism evidence="2">
    <name type="scientific">Candidatus Nitrotoga fabula</name>
    <dbReference type="NCBI Taxonomy" id="2182327"/>
    <lineage>
        <taxon>Bacteria</taxon>
        <taxon>Pseudomonadati</taxon>
        <taxon>Pseudomonadota</taxon>
        <taxon>Betaproteobacteria</taxon>
        <taxon>Nitrosomonadales</taxon>
        <taxon>Gallionellaceae</taxon>
        <taxon>Candidatus Nitrotoga</taxon>
    </lineage>
</organism>
<evidence type="ECO:0000313" key="2">
    <source>
        <dbReference type="EMBL" id="SPS06768.1"/>
    </source>
</evidence>
<reference evidence="2" key="1">
    <citation type="submission" date="2018-05" db="EMBL/GenBank/DDBJ databases">
        <authorList>
            <person name="Lanie J.A."/>
            <person name="Ng W.-L."/>
            <person name="Kazmierczak K.M."/>
            <person name="Andrzejewski T.M."/>
            <person name="Davidsen T.M."/>
            <person name="Wayne K.J."/>
            <person name="Tettelin H."/>
            <person name="Glass J.I."/>
            <person name="Rusch D."/>
            <person name="Podicherti R."/>
            <person name="Tsui H.-C.T."/>
            <person name="Winkler M.E."/>
        </authorList>
    </citation>
    <scope>NUCLEOTIDE SEQUENCE</scope>
    <source>
        <strain evidence="2">KNB</strain>
    </source>
</reference>
<gene>
    <name evidence="2" type="ORF">NITFAB_2361</name>
</gene>
<dbReference type="PANTHER" id="PTHR24362:SF309">
    <property type="entry name" value="PROTEIN KINASE DOMAIN-CONTAINING PROTEIN"/>
    <property type="match status" value="1"/>
</dbReference>
<proteinExistence type="predicted"/>
<dbReference type="GO" id="GO:0004672">
    <property type="term" value="F:protein kinase activity"/>
    <property type="evidence" value="ECO:0007669"/>
    <property type="project" value="InterPro"/>
</dbReference>
<dbReference type="PROSITE" id="PS50011">
    <property type="entry name" value="PROTEIN_KINASE_DOM"/>
    <property type="match status" value="1"/>
</dbReference>
<evidence type="ECO:0000259" key="1">
    <source>
        <dbReference type="PROSITE" id="PS50011"/>
    </source>
</evidence>
<feature type="domain" description="Protein kinase" evidence="1">
    <location>
        <begin position="1"/>
        <end position="322"/>
    </location>
</feature>
<name>A0A2X0QZ46_9PROT</name>
<protein>
    <recommendedName>
        <fullName evidence="1">Protein kinase domain-containing protein</fullName>
    </recommendedName>
</protein>
<dbReference type="PROSITE" id="PS00108">
    <property type="entry name" value="PROTEIN_KINASE_ST"/>
    <property type="match status" value="1"/>
</dbReference>
<dbReference type="Gene3D" id="1.10.510.10">
    <property type="entry name" value="Transferase(Phosphotransferase) domain 1"/>
    <property type="match status" value="1"/>
</dbReference>
<dbReference type="SMART" id="SM00220">
    <property type="entry name" value="S_TKc"/>
    <property type="match status" value="1"/>
</dbReference>
<dbReference type="AlphaFoldDB" id="A0A2X0QZ46"/>
<dbReference type="GO" id="GO:0005524">
    <property type="term" value="F:ATP binding"/>
    <property type="evidence" value="ECO:0007669"/>
    <property type="project" value="InterPro"/>
</dbReference>
<dbReference type="InterPro" id="IPR000719">
    <property type="entry name" value="Prot_kinase_dom"/>
</dbReference>
<dbReference type="Pfam" id="PF00069">
    <property type="entry name" value="Pkinase"/>
    <property type="match status" value="1"/>
</dbReference>
<dbReference type="PANTHER" id="PTHR24362">
    <property type="entry name" value="SERINE/THREONINE-PROTEIN KINASE NEK"/>
    <property type="match status" value="1"/>
</dbReference>
<sequence length="372" mass="42912">MVDVLLLFKKVLNMILWECENENVKNLYVETNLTEFGKVIGHFSTLYSEIYTLKKHNNIYIAKAPKINANQSYEKIKDQISKFIFEIDHIYSTCNSSLIIKFGYAKVIGGVPFLISAKRHMTLRDAIEEQALSDVDAISVAYQVVCALEYCALKNIVCHQDLKPENIFLDQIDKKFVYQTPYSFRYQAYLADLGIANAALIFNRPWGSRPYMPLEQYNKVTQDLFNTTFSKVDIFALGVNLYEMLTGGMHPIGERTSDIWPRSILGNKWSREEVWKKWASKDIKIKFPQKISNERLLELIEGCVQTDSASRPDYKAIKSILLKELNKLDLNAFESLNAYLNMLMEAESLNSSSGWPYMEGLVKDINQYFENL</sequence>
<dbReference type="EMBL" id="LS423452">
    <property type="protein sequence ID" value="SPS06768.1"/>
    <property type="molecule type" value="Genomic_DNA"/>
</dbReference>